<dbReference type="PANTHER" id="PTHR13504:SF38">
    <property type="entry name" value="FIDO DOMAIN-CONTAINING PROTEIN"/>
    <property type="match status" value="1"/>
</dbReference>
<dbReference type="Gene3D" id="1.10.3290.10">
    <property type="entry name" value="Fido-like domain"/>
    <property type="match status" value="1"/>
</dbReference>
<feature type="domain" description="Fido" evidence="1">
    <location>
        <begin position="108"/>
        <end position="265"/>
    </location>
</feature>
<dbReference type="EMBL" id="BONP01000005">
    <property type="protein sequence ID" value="GIG39516.1"/>
    <property type="molecule type" value="Genomic_DNA"/>
</dbReference>
<organism evidence="2 3">
    <name type="scientific">Cellulomonas phragmiteti</name>
    <dbReference type="NCBI Taxonomy" id="478780"/>
    <lineage>
        <taxon>Bacteria</taxon>
        <taxon>Bacillati</taxon>
        <taxon>Actinomycetota</taxon>
        <taxon>Actinomycetes</taxon>
        <taxon>Micrococcales</taxon>
        <taxon>Cellulomonadaceae</taxon>
        <taxon>Cellulomonas</taxon>
    </lineage>
</organism>
<evidence type="ECO:0000259" key="1">
    <source>
        <dbReference type="PROSITE" id="PS51459"/>
    </source>
</evidence>
<keyword evidence="3" id="KW-1185">Reference proteome</keyword>
<dbReference type="SUPFAM" id="SSF140931">
    <property type="entry name" value="Fic-like"/>
    <property type="match status" value="1"/>
</dbReference>
<sequence>MKSFADLDALVGAVPFTVVADLRTVDTVRGRAESYPDLLPALMASLTERARAASIEASCALDGIAVERRRAGAIVASQDDRLQGRHEQELAGCRDAHDHLVRAPRRPVDVDLLLDVHRHLLRYTPTPGGRLKRVENVVVERAPGTTRVKRFTPVPVAQTPEFLDELIARYHGALDAGRHHPVLLTGLFVLDLLAIHPFTVGNGRVARALTHVLLQDAGYDVTRWVSLDAAILVSPATYSTALLDSTADWHRGQHDPWPWLRYVVRGLADCSEQLATLTEAARRGSSKQERVRTYALRHAPTPFRISDVRAALPDVSDPTIRLVLTRLRDDGLVEVDGVGRSAAWRTTR</sequence>
<gene>
    <name evidence="2" type="ORF">Cph01nite_12780</name>
</gene>
<dbReference type="InterPro" id="IPR040198">
    <property type="entry name" value="Fido_containing"/>
</dbReference>
<reference evidence="2 3" key="1">
    <citation type="submission" date="2021-01" db="EMBL/GenBank/DDBJ databases">
        <title>Whole genome shotgun sequence of Cellulomonas phragmiteti NBRC 110785.</title>
        <authorList>
            <person name="Komaki H."/>
            <person name="Tamura T."/>
        </authorList>
    </citation>
    <scope>NUCLEOTIDE SEQUENCE [LARGE SCALE GENOMIC DNA]</scope>
    <source>
        <strain evidence="2 3">NBRC 110785</strain>
    </source>
</reference>
<dbReference type="Pfam" id="PF02661">
    <property type="entry name" value="Fic"/>
    <property type="match status" value="1"/>
</dbReference>
<dbReference type="PANTHER" id="PTHR13504">
    <property type="entry name" value="FIDO DOMAIN-CONTAINING PROTEIN DDB_G0283145"/>
    <property type="match status" value="1"/>
</dbReference>
<evidence type="ECO:0000313" key="2">
    <source>
        <dbReference type="EMBL" id="GIG39516.1"/>
    </source>
</evidence>
<dbReference type="Proteomes" id="UP000614741">
    <property type="component" value="Unassembled WGS sequence"/>
</dbReference>
<evidence type="ECO:0000313" key="3">
    <source>
        <dbReference type="Proteomes" id="UP000614741"/>
    </source>
</evidence>
<accession>A0ABQ4DKR6</accession>
<dbReference type="RefSeq" id="WP_203672424.1">
    <property type="nucleotide sequence ID" value="NZ_BONP01000005.1"/>
</dbReference>
<name>A0ABQ4DKR6_9CELL</name>
<proteinExistence type="predicted"/>
<dbReference type="InterPro" id="IPR003812">
    <property type="entry name" value="Fido"/>
</dbReference>
<dbReference type="PROSITE" id="PS51459">
    <property type="entry name" value="FIDO"/>
    <property type="match status" value="1"/>
</dbReference>
<dbReference type="InterPro" id="IPR036597">
    <property type="entry name" value="Fido-like_dom_sf"/>
</dbReference>
<comment type="caution">
    <text evidence="2">The sequence shown here is derived from an EMBL/GenBank/DDBJ whole genome shotgun (WGS) entry which is preliminary data.</text>
</comment>
<protein>
    <recommendedName>
        <fullName evidence="1">Fido domain-containing protein</fullName>
    </recommendedName>
</protein>